<dbReference type="AlphaFoldDB" id="A0A1M4N1U3"/>
<accession>A0A1M4N1U3</accession>
<keyword evidence="3" id="KW-1185">Reference proteome</keyword>
<feature type="signal peptide" evidence="1">
    <location>
        <begin position="1"/>
        <end position="20"/>
    </location>
</feature>
<proteinExistence type="predicted"/>
<dbReference type="Proteomes" id="UP000184085">
    <property type="component" value="Unassembled WGS sequence"/>
</dbReference>
<evidence type="ECO:0000313" key="2">
    <source>
        <dbReference type="EMBL" id="SCM67056.1"/>
    </source>
</evidence>
<dbReference type="EMBL" id="FMJB01000043">
    <property type="protein sequence ID" value="SCM67056.1"/>
    <property type="molecule type" value="Genomic_DNA"/>
</dbReference>
<dbReference type="Pfam" id="PF05787">
    <property type="entry name" value="PhoX"/>
    <property type="match status" value="1"/>
</dbReference>
<evidence type="ECO:0000256" key="1">
    <source>
        <dbReference type="SAM" id="SignalP"/>
    </source>
</evidence>
<feature type="chain" id="PRO_5009906707" evidence="1">
    <location>
        <begin position="21"/>
        <end position="518"/>
    </location>
</feature>
<evidence type="ECO:0000313" key="3">
    <source>
        <dbReference type="Proteomes" id="UP000184085"/>
    </source>
</evidence>
<dbReference type="PANTHER" id="PTHR35399:SF2">
    <property type="entry name" value="DUF839 DOMAIN-CONTAINING PROTEIN"/>
    <property type="match status" value="1"/>
</dbReference>
<gene>
    <name evidence="2" type="ORF">KARMA_1243</name>
</gene>
<keyword evidence="1" id="KW-0732">Signal</keyword>
<protein>
    <submittedName>
        <fullName evidence="2">Putative cell surface protein</fullName>
    </submittedName>
</protein>
<sequence>MKKTIAVLLAATAMTSAAYADGLTRVATVPLDGEITGLFEQNGDLFFNVQHPSDELNSTFAKATVGVVSNANWDAAESAVPSDIEGKSSVVTSLGDYQILMQEGDQNVAGIIKSIAGEELLISNDPDFNGYVPTSENEGFLFTNWENRPGGMSRAALTRDADGKWTVGNIEMVDFSKVGGTWVNCFGTVSPWGTPLTSEELYFDETAEWNNPEYKYHEDTQMLASYLGEYPNPYNYGFIVEITDPAGEATPVKRMALGRMSHENSVVMPDQKTAYTTSDGTGQAFFKFVADTAGDLSSGTLYAAKLTQEAGAGADAATTAFGMEWIELGHASEDEIAGWVAEYDGIKPEDFAAGATNYISDEEVAAWANGEAADARVAFLESNKAAKAIGATAEFRKMEGVNINLDAAADGSVPYMYVAMSEVSKTMSDGEGHIDVAENKCGVVYEMELDANFNVSKMVPVVAGHGYNGDAEVNQCPVDSISNPDNLLVRANGQVIIGEDTGNHENNALWIWTKGQHS</sequence>
<dbReference type="RefSeq" id="WP_072705622.1">
    <property type="nucleotide sequence ID" value="NZ_FMJB01000043.1"/>
</dbReference>
<name>A0A1M4N1U3_9RHOB</name>
<dbReference type="PANTHER" id="PTHR35399">
    <property type="entry name" value="SLR8030 PROTEIN"/>
    <property type="match status" value="1"/>
</dbReference>
<reference evidence="3" key="1">
    <citation type="submission" date="2016-09" db="EMBL/GenBank/DDBJ databases">
        <authorList>
            <person name="Wibberg D."/>
        </authorList>
    </citation>
    <scope>NUCLEOTIDE SEQUENCE [LARGE SCALE GENOMIC DNA]</scope>
</reference>
<dbReference type="InterPro" id="IPR008557">
    <property type="entry name" value="PhoX"/>
</dbReference>
<organism evidence="2 3">
    <name type="scientific">Donghicola eburneus</name>
    <dbReference type="NCBI Taxonomy" id="393278"/>
    <lineage>
        <taxon>Bacteria</taxon>
        <taxon>Pseudomonadati</taxon>
        <taxon>Pseudomonadota</taxon>
        <taxon>Alphaproteobacteria</taxon>
        <taxon>Rhodobacterales</taxon>
        <taxon>Roseobacteraceae</taxon>
        <taxon>Donghicola</taxon>
    </lineage>
</organism>